<organism evidence="2 3">
    <name type="scientific">Haloquadratum walsbyi (strain DSM 16854 / JCM 12705 / C23)</name>
    <dbReference type="NCBI Taxonomy" id="768065"/>
    <lineage>
        <taxon>Archaea</taxon>
        <taxon>Methanobacteriati</taxon>
        <taxon>Methanobacteriota</taxon>
        <taxon>Stenosarchaea group</taxon>
        <taxon>Halobacteria</taxon>
        <taxon>Halobacteriales</taxon>
        <taxon>Haloferacaceae</taxon>
        <taxon>Haloquadratum</taxon>
    </lineage>
</organism>
<dbReference type="EMBL" id="FR746099">
    <property type="protein sequence ID" value="CCC40939.1"/>
    <property type="molecule type" value="Genomic_DNA"/>
</dbReference>
<gene>
    <name evidence="2" type="ordered locus">Hqrw_3155</name>
</gene>
<dbReference type="Pfam" id="PF19148">
    <property type="entry name" value="DUF5830"/>
    <property type="match status" value="1"/>
</dbReference>
<feature type="compositionally biased region" description="Polar residues" evidence="1">
    <location>
        <begin position="13"/>
        <end position="26"/>
    </location>
</feature>
<dbReference type="OrthoDB" id="290295at2157"/>
<feature type="compositionally biased region" description="Basic and acidic residues" evidence="1">
    <location>
        <begin position="1"/>
        <end position="11"/>
    </location>
</feature>
<name>G0LJK5_HALWC</name>
<sequence>MSGNDDGDKHNTRSSTGEDVDTSATTNRATRVELGVNLLACIEDEELSLSDAVDRIETVTTDPSLTREILDTAVMHDVIDREDGRLRTQDGATAIRFDKQIIKRDGDYKCRRCGSDLSTGHFLQVPAGELGPFGPSCVRIVLGRES</sequence>
<evidence type="ECO:0000256" key="1">
    <source>
        <dbReference type="SAM" id="MobiDB-lite"/>
    </source>
</evidence>
<dbReference type="InterPro" id="IPR043870">
    <property type="entry name" value="DUF5830"/>
</dbReference>
<dbReference type="RefSeq" id="WP_014556435.1">
    <property type="nucleotide sequence ID" value="NC_017459.1"/>
</dbReference>
<protein>
    <submittedName>
        <fullName evidence="2">Uncharacterized protein</fullName>
    </submittedName>
</protein>
<dbReference type="AlphaFoldDB" id="G0LJK5"/>
<dbReference type="Proteomes" id="UP000007954">
    <property type="component" value="Chromosome"/>
</dbReference>
<dbReference type="KEGG" id="hwc:Hqrw_3155"/>
<feature type="region of interest" description="Disordered" evidence="1">
    <location>
        <begin position="1"/>
        <end position="26"/>
    </location>
</feature>
<accession>G0LJK5</accession>
<evidence type="ECO:0000313" key="3">
    <source>
        <dbReference type="Proteomes" id="UP000007954"/>
    </source>
</evidence>
<dbReference type="HOGENOM" id="CLU_117487_1_0_2"/>
<proteinExistence type="predicted"/>
<reference evidence="2 3" key="1">
    <citation type="journal article" date="2011" name="PLoS ONE">
        <title>Haloquadratum walsbyi: limited diversity in a global pond.</title>
        <authorList>
            <person name="Dyall-Smith M."/>
            <person name="Pfeiffer F."/>
            <person name="Klee K."/>
            <person name="Palm P."/>
            <person name="Gross K."/>
            <person name="Schuster S.C."/>
            <person name="Rampp M."/>
            <person name="Oesterhelt D."/>
        </authorList>
    </citation>
    <scope>NUCLEOTIDE SEQUENCE [LARGE SCALE GENOMIC DNA]</scope>
    <source>
        <strain evidence="3">DSM 16854 / JCM 12705 / C23</strain>
    </source>
</reference>
<evidence type="ECO:0000313" key="2">
    <source>
        <dbReference type="EMBL" id="CCC40939.1"/>
    </source>
</evidence>
<dbReference type="GeneID" id="12447949"/>